<protein>
    <recommendedName>
        <fullName evidence="5">3-dehydroquinate dehydratase</fullName>
        <shortName evidence="5">3-dehydroquinase</shortName>
        <ecNumber evidence="5">4.2.1.10</ecNumber>
    </recommendedName>
    <alternativeName>
        <fullName evidence="5">Type I DHQase</fullName>
    </alternativeName>
    <alternativeName>
        <fullName evidence="5">Type I dehydroquinase</fullName>
        <shortName evidence="5">DHQ1</shortName>
    </alternativeName>
</protein>
<keyword evidence="4 5" id="KW-0704">Schiff base</keyword>
<feature type="binding site" evidence="5">
    <location>
        <position position="24"/>
    </location>
    <ligand>
        <name>3-dehydroquinate</name>
        <dbReference type="ChEBI" id="CHEBI:32364"/>
    </ligand>
</feature>
<evidence type="ECO:0000256" key="1">
    <source>
        <dbReference type="ARBA" id="ARBA00001864"/>
    </source>
</evidence>
<accession>A0ABU9VJU4</accession>
<dbReference type="InterPro" id="IPR050146">
    <property type="entry name" value="Type-I_3-dehydroquinase"/>
</dbReference>
<evidence type="ECO:0000256" key="4">
    <source>
        <dbReference type="ARBA" id="ARBA00023270"/>
    </source>
</evidence>
<dbReference type="CDD" id="cd00502">
    <property type="entry name" value="DHQase_I"/>
    <property type="match status" value="1"/>
</dbReference>
<keyword evidence="2 5" id="KW-0057">Aromatic amino acid biosynthesis</keyword>
<gene>
    <name evidence="5 6" type="primary">aroD</name>
    <name evidence="6" type="ORF">MKY91_13135</name>
</gene>
<evidence type="ECO:0000313" key="6">
    <source>
        <dbReference type="EMBL" id="MEN0644098.1"/>
    </source>
</evidence>
<feature type="binding site" evidence="5">
    <location>
        <position position="85"/>
    </location>
    <ligand>
        <name>3-dehydroquinate</name>
        <dbReference type="ChEBI" id="CHEBI:32364"/>
    </ligand>
</feature>
<evidence type="ECO:0000256" key="5">
    <source>
        <dbReference type="HAMAP-Rule" id="MF_00214"/>
    </source>
</evidence>
<dbReference type="PANTHER" id="PTHR43699">
    <property type="entry name" value="3-DEHYDROQUINATE DEHYDRATASE"/>
    <property type="match status" value="1"/>
</dbReference>
<feature type="active site" description="Schiff-base intermediate with substrate" evidence="5">
    <location>
        <position position="174"/>
    </location>
</feature>
<keyword evidence="5" id="KW-0028">Amino-acid biosynthesis</keyword>
<feature type="binding site" evidence="5">
    <location>
        <begin position="49"/>
        <end position="51"/>
    </location>
    <ligand>
        <name>3-dehydroquinate</name>
        <dbReference type="ChEBI" id="CHEBI:32364"/>
    </ligand>
</feature>
<feature type="binding site" evidence="5">
    <location>
        <position position="239"/>
    </location>
    <ligand>
        <name>3-dehydroquinate</name>
        <dbReference type="ChEBI" id="CHEBI:32364"/>
    </ligand>
</feature>
<dbReference type="PANTHER" id="PTHR43699:SF1">
    <property type="entry name" value="3-DEHYDROQUINATE DEHYDRATASE"/>
    <property type="match status" value="1"/>
</dbReference>
<comment type="similarity">
    <text evidence="5">Belongs to the type-I 3-dehydroquinase family.</text>
</comment>
<sequence>MCAKKVKVKEVTFGEGHKAAVCCSLIGATEAELVDEVKLIQSKKPDVIEWRADFYNKLDNTQAVLNVLTIVCEHIGETPLLFTIRSEQEGGEPISLTTAEQKDLIQHVLKTRLIHMIDFEVASPFAEDDDLKALCKDLDIKWIGSTHDFEKTPTREQMLAFLQKGEAIGADLVKVAVMPHTREDVLSLLTLTNDASNMLSVPVITIAMGRMGIATRLVGDQFGSAMTFAVGHQASAPGQAPLELIKEIQTYTN</sequence>
<dbReference type="InterPro" id="IPR013785">
    <property type="entry name" value="Aldolase_TIM"/>
</dbReference>
<dbReference type="Proteomes" id="UP001418796">
    <property type="component" value="Unassembled WGS sequence"/>
</dbReference>
<reference evidence="6 7" key="1">
    <citation type="submission" date="2024-03" db="EMBL/GenBank/DDBJ databases">
        <title>Bacilli Hybrid Assemblies.</title>
        <authorList>
            <person name="Kovac J."/>
        </authorList>
    </citation>
    <scope>NUCLEOTIDE SEQUENCE [LARGE SCALE GENOMIC DNA]</scope>
    <source>
        <strain evidence="6 7">FSL R7-0666</strain>
    </source>
</reference>
<dbReference type="EC" id="4.2.1.10" evidence="5"/>
<comment type="subunit">
    <text evidence="5">Homodimer.</text>
</comment>
<dbReference type="EMBL" id="JBCITK010000001">
    <property type="protein sequence ID" value="MEN0644098.1"/>
    <property type="molecule type" value="Genomic_DNA"/>
</dbReference>
<proteinExistence type="inferred from homology"/>
<feature type="active site" description="Proton donor/acceptor" evidence="5">
    <location>
        <position position="147"/>
    </location>
</feature>
<keyword evidence="3 5" id="KW-0456">Lyase</keyword>
<evidence type="ECO:0000256" key="3">
    <source>
        <dbReference type="ARBA" id="ARBA00023239"/>
    </source>
</evidence>
<dbReference type="Pfam" id="PF01487">
    <property type="entry name" value="DHquinase_I"/>
    <property type="match status" value="1"/>
</dbReference>
<keyword evidence="7" id="KW-1185">Reference proteome</keyword>
<evidence type="ECO:0000313" key="7">
    <source>
        <dbReference type="Proteomes" id="UP001418796"/>
    </source>
</evidence>
<organism evidence="6 7">
    <name type="scientific">Alkalicoccobacillus gibsonii</name>
    <dbReference type="NCBI Taxonomy" id="79881"/>
    <lineage>
        <taxon>Bacteria</taxon>
        <taxon>Bacillati</taxon>
        <taxon>Bacillota</taxon>
        <taxon>Bacilli</taxon>
        <taxon>Bacillales</taxon>
        <taxon>Bacillaceae</taxon>
        <taxon>Alkalicoccobacillus</taxon>
    </lineage>
</organism>
<comment type="caution">
    <text evidence="6">The sequence shown here is derived from an EMBL/GenBank/DDBJ whole genome shotgun (WGS) entry which is preliminary data.</text>
</comment>
<dbReference type="InterPro" id="IPR001381">
    <property type="entry name" value="DHquinase_I"/>
</dbReference>
<dbReference type="NCBIfam" id="TIGR01093">
    <property type="entry name" value="aroD"/>
    <property type="match status" value="1"/>
</dbReference>
<dbReference type="SUPFAM" id="SSF51569">
    <property type="entry name" value="Aldolase"/>
    <property type="match status" value="1"/>
</dbReference>
<feature type="binding site" evidence="5">
    <location>
        <position position="216"/>
    </location>
    <ligand>
        <name>3-dehydroquinate</name>
        <dbReference type="ChEBI" id="CHEBI:32364"/>
    </ligand>
</feature>
<comment type="catalytic activity">
    <reaction evidence="1 5">
        <text>3-dehydroquinate = 3-dehydroshikimate + H2O</text>
        <dbReference type="Rhea" id="RHEA:21096"/>
        <dbReference type="ChEBI" id="CHEBI:15377"/>
        <dbReference type="ChEBI" id="CHEBI:16630"/>
        <dbReference type="ChEBI" id="CHEBI:32364"/>
        <dbReference type="EC" id="4.2.1.10"/>
    </reaction>
</comment>
<dbReference type="Gene3D" id="3.20.20.70">
    <property type="entry name" value="Aldolase class I"/>
    <property type="match status" value="1"/>
</dbReference>
<comment type="function">
    <text evidence="5">Involved in the third step of the chorismate pathway, which leads to the biosynthesis of aromatic amino acids. Catalyzes the cis-dehydration of 3-dehydroquinate (DHQ) and introduces the first double bond of the aromatic ring to yield 3-dehydroshikimate.</text>
</comment>
<feature type="binding site" evidence="5">
    <location>
        <position position="235"/>
    </location>
    <ligand>
        <name>3-dehydroquinate</name>
        <dbReference type="ChEBI" id="CHEBI:32364"/>
    </ligand>
</feature>
<evidence type="ECO:0000256" key="2">
    <source>
        <dbReference type="ARBA" id="ARBA00023141"/>
    </source>
</evidence>
<dbReference type="GO" id="GO:0003855">
    <property type="term" value="F:3-dehydroquinate dehydratase activity"/>
    <property type="evidence" value="ECO:0007669"/>
    <property type="project" value="UniProtKB-EC"/>
</dbReference>
<name>A0ABU9VJU4_9BACI</name>
<dbReference type="HAMAP" id="MF_00214">
    <property type="entry name" value="AroD"/>
    <property type="match status" value="1"/>
</dbReference>
<dbReference type="RefSeq" id="WP_343130862.1">
    <property type="nucleotide sequence ID" value="NZ_JBCITK010000001.1"/>
</dbReference>
<comment type="pathway">
    <text evidence="5">Metabolic intermediate biosynthesis; chorismate biosynthesis; chorismate from D-erythrose 4-phosphate and phosphoenolpyruvate: step 3/7.</text>
</comment>